<reference evidence="3 4" key="1">
    <citation type="submission" date="2017-03" db="EMBL/GenBank/DDBJ databases">
        <title>Draft genome sequence of Streptomyces scabrisporus NF3, endophyte isolated from Amphipterygium adstringens.</title>
        <authorList>
            <person name="Vazquez M."/>
            <person name="Ceapa C.D."/>
            <person name="Rodriguez Luna D."/>
            <person name="Sanchez Esquivel S."/>
        </authorList>
    </citation>
    <scope>NUCLEOTIDE SEQUENCE [LARGE SCALE GENOMIC DNA]</scope>
    <source>
        <strain evidence="3 4">NF3</strain>
    </source>
</reference>
<accession>A0A1T3NW22</accession>
<feature type="compositionally biased region" description="Pro residues" evidence="1">
    <location>
        <begin position="84"/>
        <end position="96"/>
    </location>
</feature>
<dbReference type="STRING" id="159449.B4N89_07770"/>
<dbReference type="InterPro" id="IPR053521">
    <property type="entry name" value="McjB-like"/>
</dbReference>
<dbReference type="NCBIfam" id="NF033537">
    <property type="entry name" value="lasso_biosyn_B2"/>
    <property type="match status" value="1"/>
</dbReference>
<gene>
    <name evidence="3" type="ORF">B4N89_07770</name>
</gene>
<keyword evidence="4" id="KW-1185">Reference proteome</keyword>
<sequence>MNAPVAVAAGTHAVDFAGPGVIVLMDTSGGAVRTLMEPAATWWRTYAATGDPRTAAHTAGLTAGEAQALQGALLDAGILVPAPQPGPWHAPLPGHDPGPSHGTRTAPTALPSAPSNRCPARIAASVSLATAALTTRLGRSHRSLARHLILVRAVTRWNALRRAPQADMATAAEAVRTVRRVARWCPTRAACLEQTTAALLLLALHGHGATWCQGVAPDPIRFHAWMEQTETGHYVEEPVETTAYTPVLRIPGRRFPSA</sequence>
<comment type="caution">
    <text evidence="3">The sequence shown here is derived from an EMBL/GenBank/DDBJ whole genome shotgun (WGS) entry which is preliminary data.</text>
</comment>
<feature type="domain" description="Microcin J25-processing protein McjB C-terminal" evidence="2">
    <location>
        <begin position="133"/>
        <end position="248"/>
    </location>
</feature>
<feature type="region of interest" description="Disordered" evidence="1">
    <location>
        <begin position="84"/>
        <end position="115"/>
    </location>
</feature>
<dbReference type="Proteomes" id="UP000190037">
    <property type="component" value="Unassembled WGS sequence"/>
</dbReference>
<name>A0A1T3NW22_9ACTN</name>
<evidence type="ECO:0000313" key="4">
    <source>
        <dbReference type="Proteomes" id="UP000190037"/>
    </source>
</evidence>
<dbReference type="InterPro" id="IPR032708">
    <property type="entry name" value="McjB_C"/>
</dbReference>
<protein>
    <recommendedName>
        <fullName evidence="2">Microcin J25-processing protein McjB C-terminal domain-containing protein</fullName>
    </recommendedName>
</protein>
<proteinExistence type="predicted"/>
<dbReference type="AlphaFoldDB" id="A0A1T3NW22"/>
<evidence type="ECO:0000313" key="3">
    <source>
        <dbReference type="EMBL" id="OPC80861.1"/>
    </source>
</evidence>
<evidence type="ECO:0000259" key="2">
    <source>
        <dbReference type="Pfam" id="PF13471"/>
    </source>
</evidence>
<dbReference type="Pfam" id="PF13471">
    <property type="entry name" value="Transglut_core3"/>
    <property type="match status" value="1"/>
</dbReference>
<dbReference type="EMBL" id="MWQN01000001">
    <property type="protein sequence ID" value="OPC80861.1"/>
    <property type="molecule type" value="Genomic_DNA"/>
</dbReference>
<evidence type="ECO:0000256" key="1">
    <source>
        <dbReference type="SAM" id="MobiDB-lite"/>
    </source>
</evidence>
<organism evidence="3 4">
    <name type="scientific">Embleya scabrispora</name>
    <dbReference type="NCBI Taxonomy" id="159449"/>
    <lineage>
        <taxon>Bacteria</taxon>
        <taxon>Bacillati</taxon>
        <taxon>Actinomycetota</taxon>
        <taxon>Actinomycetes</taxon>
        <taxon>Kitasatosporales</taxon>
        <taxon>Streptomycetaceae</taxon>
        <taxon>Embleya</taxon>
    </lineage>
</organism>